<feature type="domain" description="DUF5745" evidence="2">
    <location>
        <begin position="44"/>
        <end position="102"/>
    </location>
</feature>
<proteinExistence type="predicted"/>
<feature type="region of interest" description="Disordered" evidence="1">
    <location>
        <begin position="279"/>
        <end position="330"/>
    </location>
</feature>
<dbReference type="AlphaFoldDB" id="A0A7L3MKE6"/>
<dbReference type="GO" id="GO:0005813">
    <property type="term" value="C:centrosome"/>
    <property type="evidence" value="ECO:0007669"/>
    <property type="project" value="InterPro"/>
</dbReference>
<evidence type="ECO:0000313" key="3">
    <source>
        <dbReference type="EMBL" id="NXU66101.1"/>
    </source>
</evidence>
<feature type="compositionally biased region" description="Low complexity" evidence="1">
    <location>
        <begin position="388"/>
        <end position="399"/>
    </location>
</feature>
<dbReference type="InterPro" id="IPR026619">
    <property type="entry name" value="CEP95"/>
</dbReference>
<feature type="region of interest" description="Disordered" evidence="1">
    <location>
        <begin position="378"/>
        <end position="412"/>
    </location>
</feature>
<sequence>IDWVDVANDLLRTCHINQHIKHLSECGADMFVRLYESILGEKVPDFIATPRSQEDDAHNVQAIIDSLALDYLQVSLSHITGENIVKGDKESIRNLLEIFDGLLEYLREVSEASSQTGAEINALSSDEIQIAFQEQLESTADQLTQQTPLSSVERAQSEYFILTCDTDGSESTSELIKLGDTAYSFSKRGEGGMESVHAAEPHKGSLSASATKLGEPIQQAIPLLPPFQPSDPGWRDYHSSDRQAAALACSQAVNIPAVPLVCESSISASSFEENLSLRAEQVTQTPRPESQQQLRTTRQNSTTDSVEDSLSHRTTKEKVPEQEFHEKSDNLSRRLNELDLMLKRALGEHTREEELTDEDSLSQHSDSVMDYSRRTAWRDTSCPRYPGRPRSLSPASPSSQHQEHKLRGSVTGQIKTICSHLQEERDERTRKAKLVTKAYENELRNFEAREKHRLSKLKEAAKEVEQEYKENVFQEAPKVSKPVKVYSRKTTPQYPKYSQWIPKRGIMKPKQAAPMTIRDNDLLLQLLEEFPHLHISPRTLNKMWQRQLAQTAYLKAPSARPRPKLQNEVEQALKKQELLAAIIKRDQDHSKRLQEIRQHNFRQKWAQNKVTEKRQQVARARKYYEDYRAQLRAKLLRARTREEKIFKNLFEEGLEIQKQRLRDLRAYAQEKRDEQRREHQTELESLENYYKDQFSMLAEAISQEFQEIQTREKAQAQMLQKTKRELRSKMEKEIQQLQAAIMHNDDDTFFQELEADRLRSRLQIASFQYSQSHFF</sequence>
<gene>
    <name evidence="3" type="primary">Cep95</name>
    <name evidence="3" type="ORF">HORVUL_R09608</name>
</gene>
<feature type="non-terminal residue" evidence="3">
    <location>
        <position position="775"/>
    </location>
</feature>
<evidence type="ECO:0000256" key="1">
    <source>
        <dbReference type="SAM" id="MobiDB-lite"/>
    </source>
</evidence>
<reference evidence="3 4" key="1">
    <citation type="submission" date="2019-09" db="EMBL/GenBank/DDBJ databases">
        <title>Bird 10,000 Genomes (B10K) Project - Family phase.</title>
        <authorList>
            <person name="Zhang G."/>
        </authorList>
    </citation>
    <scope>NUCLEOTIDE SEQUENCE [LARGE SCALE GENOMIC DNA]</scope>
    <source>
        <strain evidence="3">B10K-DU-029-69</strain>
        <tissue evidence="3">Muscle</tissue>
    </source>
</reference>
<dbReference type="Proteomes" id="UP000558460">
    <property type="component" value="Unassembled WGS sequence"/>
</dbReference>
<name>A0A7L3MKE6_9PASS</name>
<feature type="non-terminal residue" evidence="3">
    <location>
        <position position="1"/>
    </location>
</feature>
<dbReference type="InterPro" id="IPR044039">
    <property type="entry name" value="DUF5745"/>
</dbReference>
<dbReference type="OrthoDB" id="545730at2759"/>
<dbReference type="PANTHER" id="PTHR22545:SF0">
    <property type="entry name" value="CENTROSOMAL PROTEIN OF 95 KDA"/>
    <property type="match status" value="1"/>
</dbReference>
<evidence type="ECO:0000259" key="2">
    <source>
        <dbReference type="Pfam" id="PF19016"/>
    </source>
</evidence>
<comment type="caution">
    <text evidence="3">The sequence shown here is derived from an EMBL/GenBank/DDBJ whole genome shotgun (WGS) entry which is preliminary data.</text>
</comment>
<accession>A0A7L3MKE6</accession>
<dbReference type="EMBL" id="VZUA01097688">
    <property type="protein sequence ID" value="NXU66101.1"/>
    <property type="molecule type" value="Genomic_DNA"/>
</dbReference>
<keyword evidence="4" id="KW-1185">Reference proteome</keyword>
<evidence type="ECO:0000313" key="4">
    <source>
        <dbReference type="Proteomes" id="UP000558460"/>
    </source>
</evidence>
<dbReference type="Gene3D" id="1.10.418.10">
    <property type="entry name" value="Calponin-like domain"/>
    <property type="match status" value="1"/>
</dbReference>
<dbReference type="GO" id="GO:0000922">
    <property type="term" value="C:spindle pole"/>
    <property type="evidence" value="ECO:0007669"/>
    <property type="project" value="InterPro"/>
</dbReference>
<feature type="compositionally biased region" description="Polar residues" evidence="1">
    <location>
        <begin position="281"/>
        <end position="304"/>
    </location>
</feature>
<dbReference type="InterPro" id="IPR036872">
    <property type="entry name" value="CH_dom_sf"/>
</dbReference>
<dbReference type="Pfam" id="PF19016">
    <property type="entry name" value="DUF5745"/>
    <property type="match status" value="1"/>
</dbReference>
<feature type="compositionally biased region" description="Basic and acidic residues" evidence="1">
    <location>
        <begin position="309"/>
        <end position="330"/>
    </location>
</feature>
<organism evidence="3 4">
    <name type="scientific">Horornis vulcanius</name>
    <dbReference type="NCBI Taxonomy" id="2585811"/>
    <lineage>
        <taxon>Eukaryota</taxon>
        <taxon>Metazoa</taxon>
        <taxon>Chordata</taxon>
        <taxon>Craniata</taxon>
        <taxon>Vertebrata</taxon>
        <taxon>Euteleostomi</taxon>
        <taxon>Archelosauria</taxon>
        <taxon>Archosauria</taxon>
        <taxon>Dinosauria</taxon>
        <taxon>Saurischia</taxon>
        <taxon>Theropoda</taxon>
        <taxon>Coelurosauria</taxon>
        <taxon>Aves</taxon>
        <taxon>Neognathae</taxon>
        <taxon>Neoaves</taxon>
        <taxon>Telluraves</taxon>
        <taxon>Australaves</taxon>
        <taxon>Passeriformes</taxon>
        <taxon>Sylvioidea</taxon>
        <taxon>Scotocercidae</taxon>
        <taxon>Horornis</taxon>
    </lineage>
</organism>
<protein>
    <submittedName>
        <fullName evidence="3">CEP95 protein</fullName>
    </submittedName>
</protein>
<dbReference type="PANTHER" id="PTHR22545">
    <property type="entry name" value="CENTROSOMAL PROTEIN OF 95 KDA"/>
    <property type="match status" value="1"/>
</dbReference>